<organism evidence="1">
    <name type="scientific">Podoviridae sp. ctsNK10</name>
    <dbReference type="NCBI Taxonomy" id="2826582"/>
    <lineage>
        <taxon>Viruses</taxon>
        <taxon>Duplodnaviria</taxon>
        <taxon>Heunggongvirae</taxon>
        <taxon>Uroviricota</taxon>
        <taxon>Caudoviricetes</taxon>
    </lineage>
</organism>
<reference evidence="1" key="1">
    <citation type="journal article" date="2021" name="Proc. Natl. Acad. Sci. U.S.A.">
        <title>A Catalog of Tens of Thousands of Viruses from Human Metagenomes Reveals Hidden Associations with Chronic Diseases.</title>
        <authorList>
            <person name="Tisza M.J."/>
            <person name="Buck C.B."/>
        </authorList>
    </citation>
    <scope>NUCLEOTIDE SEQUENCE</scope>
    <source>
        <strain evidence="1">CtsNK10</strain>
    </source>
</reference>
<sequence length="29" mass="3339">MAREDLVFNRMSRVFKRLGSHLGTVFTIG</sequence>
<name>A0A8S5NK89_9CAUD</name>
<evidence type="ECO:0000313" key="1">
    <source>
        <dbReference type="EMBL" id="DAD95221.1"/>
    </source>
</evidence>
<accession>A0A8S5NK89</accession>
<proteinExistence type="predicted"/>
<dbReference type="EMBL" id="BK015191">
    <property type="protein sequence ID" value="DAD95221.1"/>
    <property type="molecule type" value="Genomic_DNA"/>
</dbReference>
<protein>
    <submittedName>
        <fullName evidence="1">Uncharacterized protein</fullName>
    </submittedName>
</protein>